<keyword evidence="1" id="KW-0378">Hydrolase</keyword>
<reference evidence="2 3" key="1">
    <citation type="submission" date="2018-01" db="EMBL/GenBank/DDBJ databases">
        <title>Glutamicibacter soli strain NHPC-3 Whole genome sequence and assembly.</title>
        <authorList>
            <person name="Choudhury P."/>
            <person name="Gupta D."/>
            <person name="Sengupta K."/>
            <person name="Jawed A."/>
            <person name="Sultana N."/>
            <person name="Saha P."/>
        </authorList>
    </citation>
    <scope>NUCLEOTIDE SEQUENCE [LARGE SCALE GENOMIC DNA]</scope>
    <source>
        <strain evidence="2 3">NHPC-3</strain>
    </source>
</reference>
<evidence type="ECO:0000313" key="4">
    <source>
        <dbReference type="Proteomes" id="UP000477543"/>
    </source>
</evidence>
<dbReference type="Pfam" id="PF00702">
    <property type="entry name" value="Hydrolase"/>
    <property type="match status" value="1"/>
</dbReference>
<dbReference type="EMBL" id="POAF01000001">
    <property type="protein sequence ID" value="RBM03779.1"/>
    <property type="molecule type" value="Genomic_DNA"/>
</dbReference>
<accession>A0A365YMK6</accession>
<organism evidence="2 3">
    <name type="scientific">Glutamicibacter soli</name>
    <dbReference type="NCBI Taxonomy" id="453836"/>
    <lineage>
        <taxon>Bacteria</taxon>
        <taxon>Bacillati</taxon>
        <taxon>Actinomycetota</taxon>
        <taxon>Actinomycetes</taxon>
        <taxon>Micrococcales</taxon>
        <taxon>Micrococcaceae</taxon>
        <taxon>Glutamicibacter</taxon>
    </lineage>
</organism>
<protein>
    <submittedName>
        <fullName evidence="2">HAD family phosphatase</fullName>
    </submittedName>
    <submittedName>
        <fullName evidence="1">HAD-IA family hydrolase</fullName>
    </submittedName>
</protein>
<proteinExistence type="predicted"/>
<dbReference type="InterPro" id="IPR006439">
    <property type="entry name" value="HAD-SF_hydro_IA"/>
</dbReference>
<keyword evidence="3" id="KW-1185">Reference proteome</keyword>
<comment type="caution">
    <text evidence="2">The sequence shown here is derived from an EMBL/GenBank/DDBJ whole genome shotgun (WGS) entry which is preliminary data.</text>
</comment>
<name>A0A365YMK6_9MICC</name>
<reference evidence="1 4" key="2">
    <citation type="submission" date="2020-01" db="EMBL/GenBank/DDBJ databases">
        <title>Glutamicibacter soli M275.</title>
        <authorList>
            <person name="Meng X."/>
        </authorList>
    </citation>
    <scope>NUCLEOTIDE SEQUENCE [LARGE SCALE GENOMIC DNA]</scope>
    <source>
        <strain evidence="1 4">M275</strain>
    </source>
</reference>
<dbReference type="InterPro" id="IPR023198">
    <property type="entry name" value="PGP-like_dom2"/>
</dbReference>
<dbReference type="EMBL" id="WYDN01000004">
    <property type="protein sequence ID" value="NAZ15760.1"/>
    <property type="molecule type" value="Genomic_DNA"/>
</dbReference>
<dbReference type="GO" id="GO:0016787">
    <property type="term" value="F:hydrolase activity"/>
    <property type="evidence" value="ECO:0007669"/>
    <property type="project" value="UniProtKB-KW"/>
</dbReference>
<dbReference type="Gene3D" id="3.40.50.1000">
    <property type="entry name" value="HAD superfamily/HAD-like"/>
    <property type="match status" value="1"/>
</dbReference>
<sequence>MPSTSFAFDTNLPPEGPHAVLWDMDGTLIDTEPYWIAAEGELVAAHGGTWGGEQAHALVGSALPDAARVLQAAGVDLPVREIIDTLSARVAAGIREQLPWRPGARELLTALHAAGVPQALVTMSERSIVADLLPLLPEGIFQASVTGEEVAQGKPHPEPYLRGLQLLSELAGAPLDPARCIGFEDSAPGITAASAAGLHAVLIPNATDPGHGPWRRIDSLAGLDLQTMASWLAQVNA</sequence>
<dbReference type="Proteomes" id="UP000252167">
    <property type="component" value="Unassembled WGS sequence"/>
</dbReference>
<evidence type="ECO:0000313" key="3">
    <source>
        <dbReference type="Proteomes" id="UP000252167"/>
    </source>
</evidence>
<dbReference type="Gene3D" id="1.10.150.240">
    <property type="entry name" value="Putative phosphatase, domain 2"/>
    <property type="match status" value="1"/>
</dbReference>
<dbReference type="SFLD" id="SFLDG01129">
    <property type="entry name" value="C1.5:_HAD__Beta-PGM__Phosphata"/>
    <property type="match status" value="1"/>
</dbReference>
<dbReference type="InterPro" id="IPR023214">
    <property type="entry name" value="HAD_sf"/>
</dbReference>
<evidence type="ECO:0000313" key="2">
    <source>
        <dbReference type="EMBL" id="RBM03779.1"/>
    </source>
</evidence>
<gene>
    <name evidence="2" type="ORF">C1H84_00265</name>
    <name evidence="1" type="ORF">GT020_06700</name>
</gene>
<dbReference type="PANTHER" id="PTHR18901:SF38">
    <property type="entry name" value="PSEUDOURIDINE-5'-PHOSPHATASE"/>
    <property type="match status" value="1"/>
</dbReference>
<evidence type="ECO:0000313" key="1">
    <source>
        <dbReference type="EMBL" id="NAZ15760.1"/>
    </source>
</evidence>
<dbReference type="NCBIfam" id="TIGR01509">
    <property type="entry name" value="HAD-SF-IA-v3"/>
    <property type="match status" value="1"/>
</dbReference>
<dbReference type="AlphaFoldDB" id="A0A365YMK6"/>
<dbReference type="SFLD" id="SFLDS00003">
    <property type="entry name" value="Haloacid_Dehalogenase"/>
    <property type="match status" value="1"/>
</dbReference>
<dbReference type="CDD" id="cd07505">
    <property type="entry name" value="HAD_BPGM-like"/>
    <property type="match status" value="1"/>
</dbReference>
<dbReference type="Proteomes" id="UP000477543">
    <property type="component" value="Unassembled WGS sequence"/>
</dbReference>
<dbReference type="PANTHER" id="PTHR18901">
    <property type="entry name" value="2-DEOXYGLUCOSE-6-PHOSPHATE PHOSPHATASE 2"/>
    <property type="match status" value="1"/>
</dbReference>
<dbReference type="RefSeq" id="WP_047119098.1">
    <property type="nucleotide sequence ID" value="NZ_CM125969.1"/>
</dbReference>
<dbReference type="InterPro" id="IPR036412">
    <property type="entry name" value="HAD-like_sf"/>
</dbReference>
<dbReference type="SUPFAM" id="SSF56784">
    <property type="entry name" value="HAD-like"/>
    <property type="match status" value="1"/>
</dbReference>